<protein>
    <recommendedName>
        <fullName evidence="3">PepSY domain-containing protein</fullName>
    </recommendedName>
</protein>
<name>A0A9D1CT99_9FIRM</name>
<sequence length="92" mass="9778">MTENIIISPAAARAAALAGAGLNAAEFTSHALESAFGRTVYTFEFETGELIYTACVDASSGECVGLDQRPRPEPPCRAEFTVLPAARMRRDA</sequence>
<evidence type="ECO:0000313" key="1">
    <source>
        <dbReference type="EMBL" id="HIQ79476.1"/>
    </source>
</evidence>
<evidence type="ECO:0008006" key="3">
    <source>
        <dbReference type="Google" id="ProtNLM"/>
    </source>
</evidence>
<gene>
    <name evidence="1" type="ORF">IAB77_09510</name>
</gene>
<accession>A0A9D1CT99</accession>
<dbReference type="EMBL" id="DVGA01000108">
    <property type="protein sequence ID" value="HIQ79476.1"/>
    <property type="molecule type" value="Genomic_DNA"/>
</dbReference>
<dbReference type="AlphaFoldDB" id="A0A9D1CT99"/>
<comment type="caution">
    <text evidence="1">The sequence shown here is derived from an EMBL/GenBank/DDBJ whole genome shotgun (WGS) entry which is preliminary data.</text>
</comment>
<reference evidence="1" key="2">
    <citation type="journal article" date="2021" name="PeerJ">
        <title>Extensive microbial diversity within the chicken gut microbiome revealed by metagenomics and culture.</title>
        <authorList>
            <person name="Gilroy R."/>
            <person name="Ravi A."/>
            <person name="Getino M."/>
            <person name="Pursley I."/>
            <person name="Horton D.L."/>
            <person name="Alikhan N.F."/>
            <person name="Baker D."/>
            <person name="Gharbi K."/>
            <person name="Hall N."/>
            <person name="Watson M."/>
            <person name="Adriaenssens E.M."/>
            <person name="Foster-Nyarko E."/>
            <person name="Jarju S."/>
            <person name="Secka A."/>
            <person name="Antonio M."/>
            <person name="Oren A."/>
            <person name="Chaudhuri R.R."/>
            <person name="La Ragione R."/>
            <person name="Hildebrand F."/>
            <person name="Pallen M.J."/>
        </authorList>
    </citation>
    <scope>NUCLEOTIDE SEQUENCE</scope>
    <source>
        <strain evidence="1">ChiBcolR7-354</strain>
    </source>
</reference>
<dbReference type="Proteomes" id="UP000824262">
    <property type="component" value="Unassembled WGS sequence"/>
</dbReference>
<organism evidence="1 2">
    <name type="scientific">Candidatus Scatomorpha intestinavium</name>
    <dbReference type="NCBI Taxonomy" id="2840922"/>
    <lineage>
        <taxon>Bacteria</taxon>
        <taxon>Bacillati</taxon>
        <taxon>Bacillota</taxon>
        <taxon>Clostridia</taxon>
        <taxon>Eubacteriales</taxon>
        <taxon>Candidatus Scatomorpha</taxon>
    </lineage>
</organism>
<reference evidence="1" key="1">
    <citation type="submission" date="2020-10" db="EMBL/GenBank/DDBJ databases">
        <authorList>
            <person name="Gilroy R."/>
        </authorList>
    </citation>
    <scope>NUCLEOTIDE SEQUENCE</scope>
    <source>
        <strain evidence="1">ChiBcolR7-354</strain>
    </source>
</reference>
<dbReference type="Gene3D" id="3.10.450.40">
    <property type="match status" value="1"/>
</dbReference>
<evidence type="ECO:0000313" key="2">
    <source>
        <dbReference type="Proteomes" id="UP000824262"/>
    </source>
</evidence>
<proteinExistence type="predicted"/>